<reference evidence="2 3" key="2">
    <citation type="submission" date="2024-07" db="EMBL/GenBank/DDBJ databases">
        <authorList>
            <person name="Akdeniz Z."/>
        </authorList>
    </citation>
    <scope>NUCLEOTIDE SEQUENCE [LARGE SCALE GENOMIC DNA]</scope>
</reference>
<dbReference type="EMBL" id="CATOUU010000077">
    <property type="protein sequence ID" value="CAI9915777.1"/>
    <property type="molecule type" value="Genomic_DNA"/>
</dbReference>
<reference evidence="1" key="1">
    <citation type="submission" date="2023-06" db="EMBL/GenBank/DDBJ databases">
        <authorList>
            <person name="Kurt Z."/>
        </authorList>
    </citation>
    <scope>NUCLEOTIDE SEQUENCE</scope>
</reference>
<organism evidence="1">
    <name type="scientific">Hexamita inflata</name>
    <dbReference type="NCBI Taxonomy" id="28002"/>
    <lineage>
        <taxon>Eukaryota</taxon>
        <taxon>Metamonada</taxon>
        <taxon>Diplomonadida</taxon>
        <taxon>Hexamitidae</taxon>
        <taxon>Hexamitinae</taxon>
        <taxon>Hexamita</taxon>
    </lineage>
</organism>
<evidence type="ECO:0000313" key="3">
    <source>
        <dbReference type="Proteomes" id="UP001642409"/>
    </source>
</evidence>
<name>A0AA86TGW6_9EUKA</name>
<sequence>MPRCKSFRRKQSSEMRCRTTNTQLNFKSTLKPKLGQLFSTFRQPNQIQFIKLGTVKWNGSEETGESNATHKIVKRSKTKLGQQTQNQNLKWKSSVTLKQKKMKRFRTFHSLTRSTFINWFQIAAKMQSSREWQMLRSFKQILVDFRIQKGLKNGTNCWNQI</sequence>
<comment type="caution">
    <text evidence="1">The sequence shown here is derived from an EMBL/GenBank/DDBJ whole genome shotgun (WGS) entry which is preliminary data.</text>
</comment>
<keyword evidence="3" id="KW-1185">Reference proteome</keyword>
<dbReference type="Proteomes" id="UP001642409">
    <property type="component" value="Unassembled WGS sequence"/>
</dbReference>
<dbReference type="EMBL" id="CAXDID020000352">
    <property type="protein sequence ID" value="CAL6081367.1"/>
    <property type="molecule type" value="Genomic_DNA"/>
</dbReference>
<accession>A0AA86TGW6</accession>
<proteinExistence type="predicted"/>
<dbReference type="AlphaFoldDB" id="A0AA86TGW6"/>
<protein>
    <submittedName>
        <fullName evidence="2">Hypothetical_protein</fullName>
    </submittedName>
</protein>
<gene>
    <name evidence="1" type="ORF">HINF_LOCUS3422</name>
    <name evidence="2" type="ORF">HINF_LOCUS60310</name>
</gene>
<evidence type="ECO:0000313" key="1">
    <source>
        <dbReference type="EMBL" id="CAI9915777.1"/>
    </source>
</evidence>
<evidence type="ECO:0000313" key="2">
    <source>
        <dbReference type="EMBL" id="CAL6081367.1"/>
    </source>
</evidence>